<organism evidence="2 3">
    <name type="scientific">Gymnopilus junonius</name>
    <name type="common">Spectacular rustgill mushroom</name>
    <name type="synonym">Gymnopilus spectabilis subsp. junonius</name>
    <dbReference type="NCBI Taxonomy" id="109634"/>
    <lineage>
        <taxon>Eukaryota</taxon>
        <taxon>Fungi</taxon>
        <taxon>Dikarya</taxon>
        <taxon>Basidiomycota</taxon>
        <taxon>Agaricomycotina</taxon>
        <taxon>Agaricomycetes</taxon>
        <taxon>Agaricomycetidae</taxon>
        <taxon>Agaricales</taxon>
        <taxon>Agaricineae</taxon>
        <taxon>Hymenogastraceae</taxon>
        <taxon>Gymnopilus</taxon>
    </lineage>
</organism>
<evidence type="ECO:0000313" key="3">
    <source>
        <dbReference type="Proteomes" id="UP000724874"/>
    </source>
</evidence>
<gene>
    <name evidence="2" type="ORF">CPB84DRAFT_1744119</name>
</gene>
<dbReference type="EMBL" id="JADNYJ010000010">
    <property type="protein sequence ID" value="KAF8909043.1"/>
    <property type="molecule type" value="Genomic_DNA"/>
</dbReference>
<name>A0A9P5NU03_GYMJU</name>
<accession>A0A9P5NU03</accession>
<evidence type="ECO:0000313" key="2">
    <source>
        <dbReference type="EMBL" id="KAF8909043.1"/>
    </source>
</evidence>
<evidence type="ECO:0000256" key="1">
    <source>
        <dbReference type="SAM" id="MobiDB-lite"/>
    </source>
</evidence>
<dbReference type="AlphaFoldDB" id="A0A9P5NU03"/>
<keyword evidence="3" id="KW-1185">Reference proteome</keyword>
<comment type="caution">
    <text evidence="2">The sequence shown here is derived from an EMBL/GenBank/DDBJ whole genome shotgun (WGS) entry which is preliminary data.</text>
</comment>
<dbReference type="OrthoDB" id="3056801at2759"/>
<reference evidence="2" key="1">
    <citation type="submission" date="2020-11" db="EMBL/GenBank/DDBJ databases">
        <authorList>
            <consortium name="DOE Joint Genome Institute"/>
            <person name="Ahrendt S."/>
            <person name="Riley R."/>
            <person name="Andreopoulos W."/>
            <person name="LaButti K."/>
            <person name="Pangilinan J."/>
            <person name="Ruiz-duenas F.J."/>
            <person name="Barrasa J.M."/>
            <person name="Sanchez-Garcia M."/>
            <person name="Camarero S."/>
            <person name="Miyauchi S."/>
            <person name="Serrano A."/>
            <person name="Linde D."/>
            <person name="Babiker R."/>
            <person name="Drula E."/>
            <person name="Ayuso-Fernandez I."/>
            <person name="Pacheco R."/>
            <person name="Padilla G."/>
            <person name="Ferreira P."/>
            <person name="Barriuso J."/>
            <person name="Kellner H."/>
            <person name="Castanera R."/>
            <person name="Alfaro M."/>
            <person name="Ramirez L."/>
            <person name="Pisabarro A.G."/>
            <person name="Kuo A."/>
            <person name="Tritt A."/>
            <person name="Lipzen A."/>
            <person name="He G."/>
            <person name="Yan M."/>
            <person name="Ng V."/>
            <person name="Cullen D."/>
            <person name="Martin F."/>
            <person name="Rosso M.-N."/>
            <person name="Henrissat B."/>
            <person name="Hibbett D."/>
            <person name="Martinez A.T."/>
            <person name="Grigoriev I.V."/>
        </authorList>
    </citation>
    <scope>NUCLEOTIDE SEQUENCE</scope>
    <source>
        <strain evidence="2">AH 44721</strain>
    </source>
</reference>
<proteinExistence type="predicted"/>
<feature type="region of interest" description="Disordered" evidence="1">
    <location>
        <begin position="1"/>
        <end position="27"/>
    </location>
</feature>
<protein>
    <submittedName>
        <fullName evidence="2">Uncharacterized protein</fullName>
    </submittedName>
</protein>
<dbReference type="Proteomes" id="UP000724874">
    <property type="component" value="Unassembled WGS sequence"/>
</dbReference>
<sequence>MPPIKPPISAPYIDDGSEDDSSGEYFPDEYGQVQVLDELDVCHGAKKVKVNIAENPEDNNPVTSLFMDVSEARIGYFKLSDKHLKHWRRATTELNLIAPNDKQAHTQKHAHIQELEEDMEEHSSWLAVAYDINKMTPEIELFLSTNVHHYQESDTEQDRLHMALEYVFEKPKDTHSDIIHQAKNPGGWPIPYPMQS</sequence>